<keyword evidence="8" id="KW-1185">Reference proteome</keyword>
<feature type="transmembrane region" description="Helical" evidence="6">
    <location>
        <begin position="273"/>
        <end position="299"/>
    </location>
</feature>
<feature type="transmembrane region" description="Helical" evidence="6">
    <location>
        <begin position="27"/>
        <end position="48"/>
    </location>
</feature>
<evidence type="ECO:0000313" key="7">
    <source>
        <dbReference type="EMBL" id="AOZ46600.1"/>
    </source>
</evidence>
<dbReference type="RefSeq" id="WP_015071288.1">
    <property type="nucleotide sequence ID" value="NZ_CP013126.1"/>
</dbReference>
<keyword evidence="2" id="KW-1003">Cell membrane</keyword>
<feature type="transmembrane region" description="Helical" evidence="6">
    <location>
        <begin position="311"/>
        <end position="330"/>
    </location>
</feature>
<feature type="transmembrane region" description="Helical" evidence="6">
    <location>
        <begin position="134"/>
        <end position="158"/>
    </location>
</feature>
<keyword evidence="5 6" id="KW-0472">Membrane</keyword>
<proteinExistence type="predicted"/>
<evidence type="ECO:0000256" key="2">
    <source>
        <dbReference type="ARBA" id="ARBA00022475"/>
    </source>
</evidence>
<comment type="subcellular location">
    <subcellularLocation>
        <location evidence="1">Cell membrane</location>
        <topology evidence="1">Multi-pass membrane protein</topology>
    </subcellularLocation>
</comment>
<feature type="transmembrane region" description="Helical" evidence="6">
    <location>
        <begin position="101"/>
        <end position="122"/>
    </location>
</feature>
<evidence type="ECO:0000256" key="1">
    <source>
        <dbReference type="ARBA" id="ARBA00004651"/>
    </source>
</evidence>
<dbReference type="PANTHER" id="PTHR32196">
    <property type="entry name" value="ABC TRANSPORTER PERMEASE PROTEIN YPHD-RELATED-RELATED"/>
    <property type="match status" value="1"/>
</dbReference>
<dbReference type="PANTHER" id="PTHR32196:SF63">
    <property type="entry name" value="INNER MEMBRANE ABC TRANSPORTER PERMEASE PROTEIN YJFF"/>
    <property type="match status" value="1"/>
</dbReference>
<dbReference type="Proteomes" id="UP000178666">
    <property type="component" value="Chromosome"/>
</dbReference>
<evidence type="ECO:0000256" key="3">
    <source>
        <dbReference type="ARBA" id="ARBA00022692"/>
    </source>
</evidence>
<protein>
    <submittedName>
        <fullName evidence="7">Sugar ABC transporter permease</fullName>
    </submittedName>
</protein>
<dbReference type="CDD" id="cd06579">
    <property type="entry name" value="TM_PBP1_transp_AraH_like"/>
    <property type="match status" value="1"/>
</dbReference>
<evidence type="ECO:0000256" key="5">
    <source>
        <dbReference type="ARBA" id="ARBA00023136"/>
    </source>
</evidence>
<keyword evidence="3 6" id="KW-0812">Transmembrane</keyword>
<feature type="transmembrane region" description="Helical" evidence="6">
    <location>
        <begin position="235"/>
        <end position="253"/>
    </location>
</feature>
<keyword evidence="4 6" id="KW-1133">Transmembrane helix</keyword>
<organism evidence="7 8">
    <name type="scientific">Acidipropionibacterium acidipropionici</name>
    <dbReference type="NCBI Taxonomy" id="1748"/>
    <lineage>
        <taxon>Bacteria</taxon>
        <taxon>Bacillati</taxon>
        <taxon>Actinomycetota</taxon>
        <taxon>Actinomycetes</taxon>
        <taxon>Propionibacteriales</taxon>
        <taxon>Propionibacteriaceae</taxon>
        <taxon>Acidipropionibacterium</taxon>
    </lineage>
</organism>
<evidence type="ECO:0000313" key="8">
    <source>
        <dbReference type="Proteomes" id="UP000178666"/>
    </source>
</evidence>
<dbReference type="EMBL" id="CP015970">
    <property type="protein sequence ID" value="AOZ46600.1"/>
    <property type="molecule type" value="Genomic_DNA"/>
</dbReference>
<dbReference type="Pfam" id="PF02653">
    <property type="entry name" value="BPD_transp_2"/>
    <property type="match status" value="1"/>
</dbReference>
<feature type="transmembrane region" description="Helical" evidence="6">
    <location>
        <begin position="60"/>
        <end position="89"/>
    </location>
</feature>
<accession>A0ABM6FKC5</accession>
<gene>
    <name evidence="7" type="ORF">A8L58_07675</name>
</gene>
<evidence type="ECO:0000256" key="6">
    <source>
        <dbReference type="SAM" id="Phobius"/>
    </source>
</evidence>
<sequence>MSAEQATIAVSPHKTRRGIDSTKVPTYVAILVLLAMFVAGQGAYGRFFRLNTISSLLNDNAYLLVLAVAMTFPILTGGIDLSIGAIVALSSTVGCTLAVHGVPAVVVIIVMIAIGSLTGLLSGTLIKFFNMQPFIATLATMYLCQGIAAMISTVPVVLGGDSGLLIFGEEWKLIDGRKGNDLKFSVGLFVALVMVAIAYVTLHRTRSGRTIYAMGAPAKQSAELMGLPTRWSRQLIYLMSGTLAGVASVIYVGNVGKGQNVMGQGWELNAVCAAVIGGTIITGGAGYVLGSVVGALVFATMNLIITRDGTVPPAATTIITGAMLLVFVVIQRGIVTGFERRGKARSQALSEESHDDREPATSS</sequence>
<name>A0ABM6FKC5_9ACTN</name>
<evidence type="ECO:0000256" key="4">
    <source>
        <dbReference type="ARBA" id="ARBA00022989"/>
    </source>
</evidence>
<reference evidence="7 8" key="1">
    <citation type="journal article" date="2016" name="Plant Dis.">
        <title>Improved production of propionic acid using genome shuffling.</title>
        <authorList>
            <person name="Luna-Flores C.H."/>
            <person name="Palfreyman R.W."/>
            <person name="Kromer J.O."/>
            <person name="Nielsen L.K."/>
            <person name="Marcellin E."/>
        </authorList>
    </citation>
    <scope>NUCLEOTIDE SEQUENCE [LARGE SCALE GENOMIC DNA]</scope>
    <source>
        <strain evidence="7 8">F3E8</strain>
    </source>
</reference>
<feature type="transmembrane region" description="Helical" evidence="6">
    <location>
        <begin position="184"/>
        <end position="202"/>
    </location>
</feature>
<dbReference type="InterPro" id="IPR001851">
    <property type="entry name" value="ABC_transp_permease"/>
</dbReference>
<dbReference type="GeneID" id="88085135"/>